<accession>A0AAJ1PRJ3</accession>
<dbReference type="GO" id="GO:0006096">
    <property type="term" value="P:glycolytic process"/>
    <property type="evidence" value="ECO:0007669"/>
    <property type="project" value="UniProtKB-UniRule"/>
</dbReference>
<dbReference type="InterPro" id="IPR001576">
    <property type="entry name" value="Phosphoglycerate_kinase"/>
</dbReference>
<keyword evidence="10 12" id="KW-0067">ATP-binding</keyword>
<name>A0AAJ1PRJ3_9MOLU</name>
<protein>
    <recommendedName>
        <fullName evidence="5 12">Phosphoglycerate kinase</fullName>
        <ecNumber evidence="4 12">2.7.2.3</ecNumber>
    </recommendedName>
</protein>
<comment type="similarity">
    <text evidence="12 15">Belongs to the phosphoglycerate kinase family.</text>
</comment>
<evidence type="ECO:0000256" key="11">
    <source>
        <dbReference type="ARBA" id="ARBA00023152"/>
    </source>
</evidence>
<dbReference type="FunFam" id="3.40.50.1260:FF:000008">
    <property type="entry name" value="Phosphoglycerate kinase"/>
    <property type="match status" value="1"/>
</dbReference>
<dbReference type="PIRSF" id="PIRSF000724">
    <property type="entry name" value="Pgk"/>
    <property type="match status" value="1"/>
</dbReference>
<keyword evidence="11 12" id="KW-0324">Glycolysis</keyword>
<comment type="subcellular location">
    <subcellularLocation>
        <location evidence="2 12">Cytoplasm</location>
    </subcellularLocation>
</comment>
<dbReference type="RefSeq" id="WP_283827401.1">
    <property type="nucleotide sequence ID" value="NZ_JASDDP010000024.1"/>
</dbReference>
<organism evidence="16 17">
    <name type="scientific">Mycoplasma phocimorsus</name>
    <dbReference type="NCBI Taxonomy" id="3045839"/>
    <lineage>
        <taxon>Bacteria</taxon>
        <taxon>Bacillati</taxon>
        <taxon>Mycoplasmatota</taxon>
        <taxon>Mollicutes</taxon>
        <taxon>Mycoplasmataceae</taxon>
        <taxon>Mycoplasma</taxon>
    </lineage>
</organism>
<dbReference type="PRINTS" id="PR00477">
    <property type="entry name" value="PHGLYCKINASE"/>
</dbReference>
<comment type="subunit">
    <text evidence="12">Monomer.</text>
</comment>
<feature type="binding site" evidence="12">
    <location>
        <position position="156"/>
    </location>
    <ligand>
        <name>substrate</name>
    </ligand>
</feature>
<comment type="caution">
    <text evidence="16">The sequence shown here is derived from an EMBL/GenBank/DDBJ whole genome shotgun (WGS) entry which is preliminary data.</text>
</comment>
<sequence length="395" mass="43294">MKKFIDDLELKDKKVLIRVDFNVPINENGEITSLKRIKAALPTIEKVINDGGKAILFSHLGRIKEENDLAKNNLEPVAQALADLLQKNVTFVKQTRGANLEEAIRRMQNGDVLLVQNTRYEDLEGKKESKNDPELGKYWASLGDLFINDAFGTAHRAHASNVGIASNIEISALGYLMNKEVEALNKIVNAPKEPYVAIIGGAKISDKIGILESLVKKVDKLLIGGGMAYTFLKAMGHTIGNSLLEEEKLEYATKFMEEHADKVVLPIDSANATAFKDMEPVFSGRDIPEGYMGLDLGPESIELFVKSLDGAKTVFWNGPMGVTEFENFKYGTFDVAKKISELKDVYSVVGGGDSVAAIEKLKFEDKFSHISTGGGASLELLEGKKLPGVESIQDK</sequence>
<feature type="binding site" evidence="12">
    <location>
        <position position="119"/>
    </location>
    <ligand>
        <name>substrate</name>
    </ligand>
</feature>
<evidence type="ECO:0000256" key="4">
    <source>
        <dbReference type="ARBA" id="ARBA00013061"/>
    </source>
</evidence>
<dbReference type="GO" id="GO:0004618">
    <property type="term" value="F:phosphoglycerate kinase activity"/>
    <property type="evidence" value="ECO:0007669"/>
    <property type="project" value="UniProtKB-UniRule"/>
</dbReference>
<evidence type="ECO:0000256" key="8">
    <source>
        <dbReference type="ARBA" id="ARBA00022741"/>
    </source>
</evidence>
<dbReference type="InterPro" id="IPR015911">
    <property type="entry name" value="Phosphoglycerate_kinase_CS"/>
</dbReference>
<dbReference type="GO" id="GO:0005524">
    <property type="term" value="F:ATP binding"/>
    <property type="evidence" value="ECO:0007669"/>
    <property type="project" value="UniProtKB-KW"/>
</dbReference>
<dbReference type="InterPro" id="IPR036043">
    <property type="entry name" value="Phosphoglycerate_kinase_sf"/>
</dbReference>
<keyword evidence="17" id="KW-1185">Reference proteome</keyword>
<keyword evidence="9 12" id="KW-0418">Kinase</keyword>
<dbReference type="InterPro" id="IPR015824">
    <property type="entry name" value="Phosphoglycerate_kinase_N"/>
</dbReference>
<dbReference type="Gene3D" id="3.40.50.1260">
    <property type="entry name" value="Phosphoglycerate kinase, N-terminal domain"/>
    <property type="match status" value="2"/>
</dbReference>
<dbReference type="PANTHER" id="PTHR11406">
    <property type="entry name" value="PHOSPHOGLYCERATE KINASE"/>
    <property type="match status" value="1"/>
</dbReference>
<evidence type="ECO:0000256" key="1">
    <source>
        <dbReference type="ARBA" id="ARBA00000642"/>
    </source>
</evidence>
<evidence type="ECO:0000256" key="2">
    <source>
        <dbReference type="ARBA" id="ARBA00004496"/>
    </source>
</evidence>
<evidence type="ECO:0000256" key="9">
    <source>
        <dbReference type="ARBA" id="ARBA00022777"/>
    </source>
</evidence>
<keyword evidence="7 12" id="KW-0808">Transferase</keyword>
<feature type="binding site" evidence="13">
    <location>
        <position position="119"/>
    </location>
    <ligand>
        <name>(2R)-3-phosphoglycerate</name>
        <dbReference type="ChEBI" id="CHEBI:58272"/>
    </ligand>
</feature>
<dbReference type="PROSITE" id="PS00111">
    <property type="entry name" value="PGLYCERATE_KINASE"/>
    <property type="match status" value="1"/>
</dbReference>
<dbReference type="GO" id="GO:0005829">
    <property type="term" value="C:cytosol"/>
    <property type="evidence" value="ECO:0007669"/>
    <property type="project" value="TreeGrafter"/>
</dbReference>
<evidence type="ECO:0000256" key="14">
    <source>
        <dbReference type="PIRSR" id="PIRSR000724-2"/>
    </source>
</evidence>
<reference evidence="16" key="1">
    <citation type="submission" date="2023-05" db="EMBL/GenBank/DDBJ databases">
        <title>Mycoplasma phocimorsus sp. nov., isolated from Scandinavian patients with seal finger or septic arthritis after contact with seals.</title>
        <authorList>
            <person name="Skafte-Holm A."/>
            <person name="Pedersen T.R."/>
            <person name="Froelund M."/>
            <person name="Stegger M."/>
            <person name="Qvortrup K."/>
            <person name="Michaels D.L."/>
            <person name="Brown D.R."/>
            <person name="Jensen J.S."/>
        </authorList>
    </citation>
    <scope>NUCLEOTIDE SEQUENCE</scope>
    <source>
        <strain evidence="16">M5725</strain>
    </source>
</reference>
<comment type="pathway">
    <text evidence="3 12">Carbohydrate degradation; glycolysis; pyruvate from D-glyceraldehyde 3-phosphate: step 2/5.</text>
</comment>
<proteinExistence type="inferred from homology"/>
<dbReference type="AlphaFoldDB" id="A0AAJ1PRJ3"/>
<feature type="binding site" evidence="12 14">
    <location>
        <position position="207"/>
    </location>
    <ligand>
        <name>ATP</name>
        <dbReference type="ChEBI" id="CHEBI:30616"/>
    </ligand>
</feature>
<feature type="binding site" evidence="12 13">
    <location>
        <begin position="20"/>
        <end position="22"/>
    </location>
    <ligand>
        <name>substrate</name>
    </ligand>
</feature>
<evidence type="ECO:0000256" key="15">
    <source>
        <dbReference type="RuleBase" id="RU000532"/>
    </source>
</evidence>
<evidence type="ECO:0000256" key="6">
    <source>
        <dbReference type="ARBA" id="ARBA00022490"/>
    </source>
</evidence>
<dbReference type="SUPFAM" id="SSF53748">
    <property type="entry name" value="Phosphoglycerate kinase"/>
    <property type="match status" value="1"/>
</dbReference>
<feature type="binding site" evidence="13">
    <location>
        <position position="156"/>
    </location>
    <ligand>
        <name>(2R)-3-phosphoglycerate</name>
        <dbReference type="ChEBI" id="CHEBI:58272"/>
    </ligand>
</feature>
<feature type="binding site" evidence="13">
    <location>
        <position position="36"/>
    </location>
    <ligand>
        <name>(2R)-3-phosphoglycerate</name>
        <dbReference type="ChEBI" id="CHEBI:58272"/>
    </ligand>
</feature>
<evidence type="ECO:0000256" key="12">
    <source>
        <dbReference type="HAMAP-Rule" id="MF_00145"/>
    </source>
</evidence>
<feature type="binding site" evidence="12 14">
    <location>
        <position position="324"/>
    </location>
    <ligand>
        <name>ATP</name>
        <dbReference type="ChEBI" id="CHEBI:30616"/>
    </ligand>
</feature>
<feature type="binding site" evidence="12 14">
    <location>
        <position position="293"/>
    </location>
    <ligand>
        <name>ATP</name>
        <dbReference type="ChEBI" id="CHEBI:30616"/>
    </ligand>
</feature>
<dbReference type="PANTHER" id="PTHR11406:SF23">
    <property type="entry name" value="PHOSPHOGLYCERATE KINASE 1, CHLOROPLASTIC-RELATED"/>
    <property type="match status" value="1"/>
</dbReference>
<evidence type="ECO:0000256" key="7">
    <source>
        <dbReference type="ARBA" id="ARBA00022679"/>
    </source>
</evidence>
<dbReference type="EC" id="2.7.2.3" evidence="4 12"/>
<feature type="binding site" evidence="12 13">
    <location>
        <begin position="59"/>
        <end position="62"/>
    </location>
    <ligand>
        <name>substrate</name>
    </ligand>
</feature>
<evidence type="ECO:0000313" key="16">
    <source>
        <dbReference type="EMBL" id="MDJ1646024.1"/>
    </source>
</evidence>
<evidence type="ECO:0000256" key="10">
    <source>
        <dbReference type="ARBA" id="ARBA00022840"/>
    </source>
</evidence>
<evidence type="ECO:0000256" key="5">
    <source>
        <dbReference type="ARBA" id="ARBA00016471"/>
    </source>
</evidence>
<feature type="binding site" evidence="12">
    <location>
        <position position="36"/>
    </location>
    <ligand>
        <name>substrate</name>
    </ligand>
</feature>
<dbReference type="GO" id="GO:0006094">
    <property type="term" value="P:gluconeogenesis"/>
    <property type="evidence" value="ECO:0007669"/>
    <property type="project" value="TreeGrafter"/>
</dbReference>
<dbReference type="GO" id="GO:0043531">
    <property type="term" value="F:ADP binding"/>
    <property type="evidence" value="ECO:0007669"/>
    <property type="project" value="TreeGrafter"/>
</dbReference>
<gene>
    <name evidence="12" type="primary">pgk</name>
    <name evidence="16" type="ORF">QLQ80_02965</name>
</gene>
<dbReference type="Pfam" id="PF00162">
    <property type="entry name" value="PGK"/>
    <property type="match status" value="1"/>
</dbReference>
<evidence type="ECO:0000256" key="13">
    <source>
        <dbReference type="PIRSR" id="PIRSR000724-1"/>
    </source>
</evidence>
<dbReference type="Proteomes" id="UP001224428">
    <property type="component" value="Unassembled WGS sequence"/>
</dbReference>
<dbReference type="HAMAP" id="MF_00145">
    <property type="entry name" value="Phosphoglyc_kinase"/>
    <property type="match status" value="1"/>
</dbReference>
<feature type="binding site" evidence="12 14">
    <location>
        <begin position="351"/>
        <end position="354"/>
    </location>
    <ligand>
        <name>ATP</name>
        <dbReference type="ChEBI" id="CHEBI:30616"/>
    </ligand>
</feature>
<keyword evidence="6 12" id="KW-0963">Cytoplasm</keyword>
<comment type="catalytic activity">
    <reaction evidence="1 12 15">
        <text>(2R)-3-phosphoglycerate + ATP = (2R)-3-phospho-glyceroyl phosphate + ADP</text>
        <dbReference type="Rhea" id="RHEA:14801"/>
        <dbReference type="ChEBI" id="CHEBI:30616"/>
        <dbReference type="ChEBI" id="CHEBI:57604"/>
        <dbReference type="ChEBI" id="CHEBI:58272"/>
        <dbReference type="ChEBI" id="CHEBI:456216"/>
        <dbReference type="EC" id="2.7.2.3"/>
    </reaction>
</comment>
<evidence type="ECO:0000313" key="17">
    <source>
        <dbReference type="Proteomes" id="UP001224428"/>
    </source>
</evidence>
<dbReference type="EMBL" id="JASDDP010000024">
    <property type="protein sequence ID" value="MDJ1646024.1"/>
    <property type="molecule type" value="Genomic_DNA"/>
</dbReference>
<evidence type="ECO:0000256" key="3">
    <source>
        <dbReference type="ARBA" id="ARBA00004838"/>
    </source>
</evidence>
<dbReference type="FunFam" id="3.40.50.1260:FF:000007">
    <property type="entry name" value="Phosphoglycerate kinase"/>
    <property type="match status" value="1"/>
</dbReference>
<keyword evidence="8 12" id="KW-0547">Nucleotide-binding</keyword>